<dbReference type="Proteomes" id="UP000032552">
    <property type="component" value="Unassembled WGS sequence"/>
</dbReference>
<evidence type="ECO:0000256" key="2">
    <source>
        <dbReference type="ARBA" id="ARBA00022649"/>
    </source>
</evidence>
<dbReference type="RefSeq" id="WP_045624272.1">
    <property type="nucleotide sequence ID" value="NZ_BAYM01000001.1"/>
</dbReference>
<evidence type="ECO:0000313" key="8">
    <source>
        <dbReference type="EMBL" id="GAN35428.1"/>
    </source>
</evidence>
<dbReference type="InterPro" id="IPR009614">
    <property type="entry name" value="YoeB_toxin"/>
</dbReference>
<accession>A0A0C9Q9P1</accession>
<keyword evidence="4" id="KW-0255">Endonuclease</keyword>
<evidence type="ECO:0000256" key="1">
    <source>
        <dbReference type="ARBA" id="ARBA00008172"/>
    </source>
</evidence>
<dbReference type="GO" id="GO:0016787">
    <property type="term" value="F:hydrolase activity"/>
    <property type="evidence" value="ECO:0007669"/>
    <property type="project" value="UniProtKB-KW"/>
</dbReference>
<protein>
    <recommendedName>
        <fullName evidence="7">Endoribonuclease YoeB</fullName>
    </recommendedName>
    <alternativeName>
        <fullName evidence="6">Putative mRNA interferase YoeB</fullName>
    </alternativeName>
</protein>
<dbReference type="Gene3D" id="3.30.2310.20">
    <property type="entry name" value="RelE-like"/>
    <property type="match status" value="1"/>
</dbReference>
<evidence type="ECO:0000256" key="3">
    <source>
        <dbReference type="ARBA" id="ARBA00022722"/>
    </source>
</evidence>
<dbReference type="PANTHER" id="PTHR38039">
    <property type="entry name" value="TOXIN YOEB"/>
    <property type="match status" value="1"/>
</dbReference>
<dbReference type="GO" id="GO:0004519">
    <property type="term" value="F:endonuclease activity"/>
    <property type="evidence" value="ECO:0007669"/>
    <property type="project" value="UniProtKB-KW"/>
</dbReference>
<evidence type="ECO:0000256" key="5">
    <source>
        <dbReference type="ARBA" id="ARBA00022801"/>
    </source>
</evidence>
<dbReference type="NCBIfam" id="TIGR02116">
    <property type="entry name" value="toxin_Txe_YoeB"/>
    <property type="match status" value="1"/>
</dbReference>
<comment type="similarity">
    <text evidence="1">Belongs to the YoeB family.</text>
</comment>
<gene>
    <name evidence="8" type="ORF">LC0644_0017</name>
</gene>
<organism evidence="8 9">
    <name type="scientific">Lacticaseibacillus paracasei NRIC 0644</name>
    <dbReference type="NCBI Taxonomy" id="1435038"/>
    <lineage>
        <taxon>Bacteria</taxon>
        <taxon>Bacillati</taxon>
        <taxon>Bacillota</taxon>
        <taxon>Bacilli</taxon>
        <taxon>Lactobacillales</taxon>
        <taxon>Lactobacillaceae</taxon>
        <taxon>Lacticaseibacillus</taxon>
    </lineage>
</organism>
<keyword evidence="2" id="KW-1277">Toxin-antitoxin system</keyword>
<evidence type="ECO:0000313" key="9">
    <source>
        <dbReference type="Proteomes" id="UP000032552"/>
    </source>
</evidence>
<dbReference type="GO" id="GO:0045892">
    <property type="term" value="P:negative regulation of DNA-templated transcription"/>
    <property type="evidence" value="ECO:0007669"/>
    <property type="project" value="TreeGrafter"/>
</dbReference>
<dbReference type="EMBL" id="BAYM01000001">
    <property type="protein sequence ID" value="GAN35428.1"/>
    <property type="molecule type" value="Genomic_DNA"/>
</dbReference>
<comment type="caution">
    <text evidence="8">The sequence shown here is derived from an EMBL/GenBank/DDBJ whole genome shotgun (WGS) entry which is preliminary data.</text>
</comment>
<reference evidence="9" key="1">
    <citation type="submission" date="2014-05" db="EMBL/GenBank/DDBJ databases">
        <title>Whole genome sequencing of Lactobacillus casei NRIC0644.</title>
        <authorList>
            <person name="Atarashi H."/>
            <person name="Yoshida Y."/>
            <person name="Fujimura S."/>
            <person name="Tanaka N."/>
            <person name="Shiwa Y."/>
            <person name="Yoshikawa H."/>
            <person name="Okada S."/>
            <person name="Nakagawa J."/>
        </authorList>
    </citation>
    <scope>NUCLEOTIDE SEQUENCE [LARGE SCALE GENOMIC DNA]</scope>
    <source>
        <strain evidence="9">NRIC0644</strain>
    </source>
</reference>
<dbReference type="Pfam" id="PF06769">
    <property type="entry name" value="YoeB_toxin"/>
    <property type="match status" value="1"/>
</dbReference>
<dbReference type="InterPro" id="IPR035093">
    <property type="entry name" value="RelE/ParE_toxin_dom_sf"/>
</dbReference>
<dbReference type="AlphaFoldDB" id="A0A0C9Q9P1"/>
<sequence length="85" mass="10420">MIKSWSDDAWKDYMYWHQQNDKATIRKINNLIKSIDRTPFEGLGKPEALRNDLSGYWSRRITQEHRLVYRIKDDEIQILSCRYHY</sequence>
<dbReference type="SUPFAM" id="SSF143011">
    <property type="entry name" value="RelE-like"/>
    <property type="match status" value="1"/>
</dbReference>
<evidence type="ECO:0000256" key="4">
    <source>
        <dbReference type="ARBA" id="ARBA00022759"/>
    </source>
</evidence>
<keyword evidence="5" id="KW-0378">Hydrolase</keyword>
<dbReference type="GO" id="GO:0006401">
    <property type="term" value="P:RNA catabolic process"/>
    <property type="evidence" value="ECO:0007669"/>
    <property type="project" value="InterPro"/>
</dbReference>
<keyword evidence="3" id="KW-0540">Nuclease</keyword>
<evidence type="ECO:0000256" key="6">
    <source>
        <dbReference type="ARBA" id="ARBA00030388"/>
    </source>
</evidence>
<name>A0A0C9Q9P1_LACPA</name>
<dbReference type="PANTHER" id="PTHR38039:SF1">
    <property type="entry name" value="TOXIN YOEB"/>
    <property type="match status" value="1"/>
</dbReference>
<evidence type="ECO:0000256" key="7">
    <source>
        <dbReference type="ARBA" id="ARBA00050056"/>
    </source>
</evidence>
<proteinExistence type="inferred from homology"/>